<dbReference type="Gene3D" id="2.40.30.170">
    <property type="match status" value="1"/>
</dbReference>
<dbReference type="GO" id="GO:0015562">
    <property type="term" value="F:efflux transmembrane transporter activity"/>
    <property type="evidence" value="ECO:0007669"/>
    <property type="project" value="TreeGrafter"/>
</dbReference>
<dbReference type="Pfam" id="PF25917">
    <property type="entry name" value="BSH_RND"/>
    <property type="match status" value="1"/>
</dbReference>
<feature type="compositionally biased region" description="Pro residues" evidence="2">
    <location>
        <begin position="388"/>
        <end position="403"/>
    </location>
</feature>
<dbReference type="InterPro" id="IPR058625">
    <property type="entry name" value="MdtA-like_BSH"/>
</dbReference>
<sequence length="465" mass="50471">MMLPVEIGKVEFRSIVDEVRAVGNIVADQRVILKSEVRGKLVEFPVKEGQRVRAGHLVAQIDPREYRLQVERLHADLVSAQKDLDMAEEGARPEDQARLKAQEQARASALDLARKEEIRFRKLVEEGVISQSQYDTVKDRVLQAEESFRASKAELAAGKKGREEDIHKMRAQLESMTKQLEMAELDLEKTSIIAPYNGVLLSREVEVGAYLKDGDSVAEMIGASSLKALIELPQSYRSRLRELREIEFYIPELGIRFKEKSRLKSRVRIIPDASIFSGNIQAQVELSNPDPKLFPGVTLEAYLRFNVRKNVKHVPSISLVIGEQGTIVYVARDGKAALVPVKAGLERDGWVEVTDFTNQLTQQTNLIIRGSGAVFPGASVMATIGGPKGPPGGGPPGAGPPGKPKGKKPGGGPPEKGKGPGSPSKGPAKGQSKENPPARNAEKPASSSPAKASGQPETKPTGKPS</sequence>
<name>A0A7T0BWB1_9BACT</name>
<proteinExistence type="predicted"/>
<dbReference type="AlphaFoldDB" id="A0A7T0BWB1"/>
<dbReference type="Gene3D" id="2.40.50.100">
    <property type="match status" value="1"/>
</dbReference>
<dbReference type="Gene3D" id="1.10.287.470">
    <property type="entry name" value="Helix hairpin bin"/>
    <property type="match status" value="1"/>
</dbReference>
<dbReference type="PANTHER" id="PTHR30469">
    <property type="entry name" value="MULTIDRUG RESISTANCE PROTEIN MDTA"/>
    <property type="match status" value="1"/>
</dbReference>
<feature type="compositionally biased region" description="Low complexity" evidence="2">
    <location>
        <begin position="443"/>
        <end position="453"/>
    </location>
</feature>
<reference evidence="4 5" key="1">
    <citation type="submission" date="2020-02" db="EMBL/GenBank/DDBJ databases">
        <title>Genomic and physiological characterization of two novel Nitrospinaceae genera.</title>
        <authorList>
            <person name="Mueller A.J."/>
            <person name="Jung M.-Y."/>
            <person name="Strachan C.R."/>
            <person name="Herbold C.W."/>
            <person name="Kirkegaard R.H."/>
            <person name="Daims H."/>
        </authorList>
    </citation>
    <scope>NUCLEOTIDE SEQUENCE [LARGE SCALE GENOMIC DNA]</scope>
    <source>
        <strain evidence="4">EB</strain>
    </source>
</reference>
<protein>
    <submittedName>
        <fullName evidence="4">HlyD family efflux transporter periplasmic adaptor subunit</fullName>
    </submittedName>
</protein>
<dbReference type="EMBL" id="CP048685">
    <property type="protein sequence ID" value="QPJ62192.1"/>
    <property type="molecule type" value="Genomic_DNA"/>
</dbReference>
<dbReference type="Gene3D" id="2.40.420.20">
    <property type="match status" value="1"/>
</dbReference>
<feature type="coiled-coil region" evidence="1">
    <location>
        <begin position="159"/>
        <end position="186"/>
    </location>
</feature>
<gene>
    <name evidence="4" type="ORF">G3M70_10035</name>
</gene>
<feature type="domain" description="Multidrug resistance protein MdtA-like barrel-sandwich hybrid" evidence="3">
    <location>
        <begin position="31"/>
        <end position="217"/>
    </location>
</feature>
<feature type="compositionally biased region" description="Low complexity" evidence="2">
    <location>
        <begin position="421"/>
        <end position="430"/>
    </location>
</feature>
<evidence type="ECO:0000313" key="5">
    <source>
        <dbReference type="Proteomes" id="UP000594688"/>
    </source>
</evidence>
<evidence type="ECO:0000256" key="1">
    <source>
        <dbReference type="SAM" id="Coils"/>
    </source>
</evidence>
<evidence type="ECO:0000256" key="2">
    <source>
        <dbReference type="SAM" id="MobiDB-lite"/>
    </source>
</evidence>
<keyword evidence="1" id="KW-0175">Coiled coil</keyword>
<evidence type="ECO:0000259" key="3">
    <source>
        <dbReference type="Pfam" id="PF25917"/>
    </source>
</evidence>
<dbReference type="GO" id="GO:1990281">
    <property type="term" value="C:efflux pump complex"/>
    <property type="evidence" value="ECO:0007669"/>
    <property type="project" value="TreeGrafter"/>
</dbReference>
<dbReference type="Proteomes" id="UP000594688">
    <property type="component" value="Chromosome"/>
</dbReference>
<accession>A0A7T0BWB1</accession>
<dbReference type="KEGG" id="nli:G3M70_10035"/>
<organism evidence="4 5">
    <name type="scientific">Candidatus Nitronauta litoralis</name>
    <dbReference type="NCBI Taxonomy" id="2705533"/>
    <lineage>
        <taxon>Bacteria</taxon>
        <taxon>Pseudomonadati</taxon>
        <taxon>Nitrospinota/Tectimicrobiota group</taxon>
        <taxon>Nitrospinota</taxon>
        <taxon>Nitrospinia</taxon>
        <taxon>Nitrospinales</taxon>
        <taxon>Nitrospinaceae</taxon>
        <taxon>Candidatus Nitronauta</taxon>
    </lineage>
</organism>
<evidence type="ECO:0000313" key="4">
    <source>
        <dbReference type="EMBL" id="QPJ62192.1"/>
    </source>
</evidence>
<feature type="region of interest" description="Disordered" evidence="2">
    <location>
        <begin position="382"/>
        <end position="465"/>
    </location>
</feature>
<dbReference type="SUPFAM" id="SSF111369">
    <property type="entry name" value="HlyD-like secretion proteins"/>
    <property type="match status" value="2"/>
</dbReference>